<evidence type="ECO:0000256" key="2">
    <source>
        <dbReference type="ARBA" id="ARBA00023015"/>
    </source>
</evidence>
<dbReference type="GO" id="GO:0003700">
    <property type="term" value="F:DNA-binding transcription factor activity"/>
    <property type="evidence" value="ECO:0007669"/>
    <property type="project" value="InterPro"/>
</dbReference>
<evidence type="ECO:0000313" key="7">
    <source>
        <dbReference type="Proteomes" id="UP000186141"/>
    </source>
</evidence>
<feature type="domain" description="HTH lysR-type" evidence="5">
    <location>
        <begin position="2"/>
        <end position="58"/>
    </location>
</feature>
<dbReference type="SUPFAM" id="SSF53850">
    <property type="entry name" value="Periplasmic binding protein-like II"/>
    <property type="match status" value="1"/>
</dbReference>
<dbReference type="RefSeq" id="WP_076529519.1">
    <property type="nucleotide sequence ID" value="NZ_BMEH01000002.1"/>
</dbReference>
<dbReference type="GO" id="GO:0003677">
    <property type="term" value="F:DNA binding"/>
    <property type="evidence" value="ECO:0007669"/>
    <property type="project" value="UniProtKB-KW"/>
</dbReference>
<dbReference type="Proteomes" id="UP000186141">
    <property type="component" value="Unassembled WGS sequence"/>
</dbReference>
<dbReference type="AlphaFoldDB" id="A0A1N7M0Q5"/>
<evidence type="ECO:0000259" key="5">
    <source>
        <dbReference type="PROSITE" id="PS50931"/>
    </source>
</evidence>
<dbReference type="Pfam" id="PF03466">
    <property type="entry name" value="LysR_substrate"/>
    <property type="match status" value="1"/>
</dbReference>
<dbReference type="Pfam" id="PF00126">
    <property type="entry name" value="HTH_1"/>
    <property type="match status" value="1"/>
</dbReference>
<comment type="similarity">
    <text evidence="1">Belongs to the LysR transcriptional regulatory family.</text>
</comment>
<evidence type="ECO:0000256" key="1">
    <source>
        <dbReference type="ARBA" id="ARBA00009437"/>
    </source>
</evidence>
<protein>
    <submittedName>
        <fullName evidence="6">Transcriptional regulator, LysR family</fullName>
    </submittedName>
</protein>
<evidence type="ECO:0000256" key="4">
    <source>
        <dbReference type="ARBA" id="ARBA00023163"/>
    </source>
</evidence>
<evidence type="ECO:0000256" key="3">
    <source>
        <dbReference type="ARBA" id="ARBA00023125"/>
    </source>
</evidence>
<dbReference type="EMBL" id="FTOT01000002">
    <property type="protein sequence ID" value="SIS79643.1"/>
    <property type="molecule type" value="Genomic_DNA"/>
</dbReference>
<reference evidence="6 7" key="1">
    <citation type="submission" date="2017-01" db="EMBL/GenBank/DDBJ databases">
        <authorList>
            <person name="Mah S.A."/>
            <person name="Swanson W.J."/>
            <person name="Moy G.W."/>
            <person name="Vacquier V.D."/>
        </authorList>
    </citation>
    <scope>NUCLEOTIDE SEQUENCE [LARGE SCALE GENOMIC DNA]</scope>
    <source>
        <strain evidence="6 7">DSM 26375</strain>
    </source>
</reference>
<dbReference type="Gene3D" id="3.40.190.290">
    <property type="match status" value="1"/>
</dbReference>
<dbReference type="SUPFAM" id="SSF46785">
    <property type="entry name" value="Winged helix' DNA-binding domain"/>
    <property type="match status" value="1"/>
</dbReference>
<name>A0A1N7M0Q5_9RHOB</name>
<dbReference type="OrthoDB" id="3252676at2"/>
<keyword evidence="4" id="KW-0804">Transcription</keyword>
<dbReference type="PANTHER" id="PTHR30579:SF2">
    <property type="entry name" value="HTH-TYPE TRANSCRIPTIONAL REGULATOR ARGP"/>
    <property type="match status" value="1"/>
</dbReference>
<dbReference type="InterPro" id="IPR050176">
    <property type="entry name" value="LTTR"/>
</dbReference>
<dbReference type="NCBIfam" id="TIGR03298">
    <property type="entry name" value="argP"/>
    <property type="match status" value="1"/>
</dbReference>
<dbReference type="NCBIfam" id="NF002964">
    <property type="entry name" value="PRK03635.1"/>
    <property type="match status" value="1"/>
</dbReference>
<organism evidence="6 7">
    <name type="scientific">Gemmobacter megaterium</name>
    <dbReference type="NCBI Taxonomy" id="1086013"/>
    <lineage>
        <taxon>Bacteria</taxon>
        <taxon>Pseudomonadati</taxon>
        <taxon>Pseudomonadota</taxon>
        <taxon>Alphaproteobacteria</taxon>
        <taxon>Rhodobacterales</taxon>
        <taxon>Paracoccaceae</taxon>
        <taxon>Gemmobacter</taxon>
    </lineage>
</organism>
<dbReference type="PANTHER" id="PTHR30579">
    <property type="entry name" value="TRANSCRIPTIONAL REGULATOR"/>
    <property type="match status" value="1"/>
</dbReference>
<accession>A0A1N7M0Q5</accession>
<dbReference type="PROSITE" id="PS50931">
    <property type="entry name" value="HTH_LYSR"/>
    <property type="match status" value="1"/>
</dbReference>
<keyword evidence="7" id="KW-1185">Reference proteome</keyword>
<dbReference type="InterPro" id="IPR036388">
    <property type="entry name" value="WH-like_DNA-bd_sf"/>
</dbReference>
<keyword evidence="3" id="KW-0238">DNA-binding</keyword>
<dbReference type="STRING" id="1086013.SAMN05421774_102320"/>
<dbReference type="InterPro" id="IPR000847">
    <property type="entry name" value="LysR_HTH_N"/>
</dbReference>
<dbReference type="InterPro" id="IPR005119">
    <property type="entry name" value="LysR_subst-bd"/>
</dbReference>
<sequence length="299" mass="31534">MMDPAQLAALAAIHRRGSFEAAAGVLGVTPSAISQRLKALEDRMGCVLIRRGSPCLATPPGLRLIRHHDEIAALEAALAQDLQMGTTGPVTLRLAVNADSLATWVIPALAAVDGALFDLVIDDQAHSQDWLRRGEVAAAVTSHPGPLQGCETVALGHLRYRATASPGYMARWMPGGASRANLATAPGLTFSDKDTLQNDWILANFGTGLVFPTHRLASSHGFVDAALAGLGWGMNPEPLVAEHLAAGRLLEIAPDRALDVPLYWQFTRQSAPVLAPVTRAMRAEAARALLSPDVTGAGF</sequence>
<gene>
    <name evidence="6" type="ORF">SAMN05421774_102320</name>
</gene>
<dbReference type="Gene3D" id="1.10.10.10">
    <property type="entry name" value="Winged helix-like DNA-binding domain superfamily/Winged helix DNA-binding domain"/>
    <property type="match status" value="1"/>
</dbReference>
<evidence type="ECO:0000313" key="6">
    <source>
        <dbReference type="EMBL" id="SIS79643.1"/>
    </source>
</evidence>
<keyword evidence="2" id="KW-0805">Transcription regulation</keyword>
<proteinExistence type="inferred from homology"/>
<dbReference type="InterPro" id="IPR017685">
    <property type="entry name" value="ArgP"/>
</dbReference>
<dbReference type="InterPro" id="IPR036390">
    <property type="entry name" value="WH_DNA-bd_sf"/>
</dbReference>